<dbReference type="EMBL" id="JBHTAS010000001">
    <property type="protein sequence ID" value="MFC7138829.1"/>
    <property type="molecule type" value="Genomic_DNA"/>
</dbReference>
<evidence type="ECO:0000256" key="3">
    <source>
        <dbReference type="ARBA" id="ARBA00022605"/>
    </source>
</evidence>
<evidence type="ECO:0000256" key="6">
    <source>
        <dbReference type="ARBA" id="ARBA00023192"/>
    </source>
</evidence>
<dbReference type="InterPro" id="IPR001216">
    <property type="entry name" value="P-phosphate_BS"/>
</dbReference>
<evidence type="ECO:0000256" key="2">
    <source>
        <dbReference type="ARBA" id="ARBA00007103"/>
    </source>
</evidence>
<dbReference type="FunFam" id="3.40.50.1100:FF:000016">
    <property type="entry name" value="Cysteine synthase A"/>
    <property type="match status" value="1"/>
</dbReference>
<evidence type="ECO:0000256" key="4">
    <source>
        <dbReference type="ARBA" id="ARBA00022679"/>
    </source>
</evidence>
<protein>
    <submittedName>
        <fullName evidence="8">PLP-dependent cysteine synthase family protein</fullName>
    </submittedName>
</protein>
<feature type="domain" description="Tryptophan synthase beta chain-like PALP" evidence="7">
    <location>
        <begin position="14"/>
        <end position="305"/>
    </location>
</feature>
<dbReference type="GO" id="GO:0016740">
    <property type="term" value="F:transferase activity"/>
    <property type="evidence" value="ECO:0007669"/>
    <property type="project" value="UniProtKB-KW"/>
</dbReference>
<organism evidence="8 9">
    <name type="scientific">Halosimplex aquaticum</name>
    <dbReference type="NCBI Taxonomy" id="3026162"/>
    <lineage>
        <taxon>Archaea</taxon>
        <taxon>Methanobacteriati</taxon>
        <taxon>Methanobacteriota</taxon>
        <taxon>Stenosarchaea group</taxon>
        <taxon>Halobacteria</taxon>
        <taxon>Halobacteriales</taxon>
        <taxon>Haloarculaceae</taxon>
        <taxon>Halosimplex</taxon>
    </lineage>
</organism>
<dbReference type="Pfam" id="PF00291">
    <property type="entry name" value="PALP"/>
    <property type="match status" value="1"/>
</dbReference>
<proteinExistence type="inferred from homology"/>
<evidence type="ECO:0000313" key="9">
    <source>
        <dbReference type="Proteomes" id="UP001596432"/>
    </source>
</evidence>
<dbReference type="Proteomes" id="UP001596432">
    <property type="component" value="Unassembled WGS sequence"/>
</dbReference>
<dbReference type="GO" id="GO:0019344">
    <property type="term" value="P:cysteine biosynthetic process"/>
    <property type="evidence" value="ECO:0007669"/>
    <property type="project" value="UniProtKB-KW"/>
</dbReference>
<dbReference type="CDD" id="cd01561">
    <property type="entry name" value="CBS_like"/>
    <property type="match status" value="1"/>
</dbReference>
<dbReference type="InterPro" id="IPR001926">
    <property type="entry name" value="TrpB-like_PALP"/>
</dbReference>
<dbReference type="AlphaFoldDB" id="A0ABD5XYX3"/>
<keyword evidence="9" id="KW-1185">Reference proteome</keyword>
<evidence type="ECO:0000313" key="8">
    <source>
        <dbReference type="EMBL" id="MFC7138829.1"/>
    </source>
</evidence>
<dbReference type="PANTHER" id="PTHR10314">
    <property type="entry name" value="CYSTATHIONINE BETA-SYNTHASE"/>
    <property type="match status" value="1"/>
</dbReference>
<dbReference type="PROSITE" id="PS00901">
    <property type="entry name" value="CYS_SYNTHASE"/>
    <property type="match status" value="1"/>
</dbReference>
<dbReference type="InterPro" id="IPR036052">
    <property type="entry name" value="TrpB-like_PALP_sf"/>
</dbReference>
<dbReference type="GeneID" id="78819073"/>
<keyword evidence="6" id="KW-0198">Cysteine biosynthesis</keyword>
<comment type="similarity">
    <text evidence="2">Belongs to the cysteine synthase/cystathionine beta-synthase family.</text>
</comment>
<keyword evidence="3" id="KW-0028">Amino-acid biosynthesis</keyword>
<name>A0ABD5XYX3_9EURY</name>
<reference evidence="8 9" key="1">
    <citation type="journal article" date="2019" name="Int. J. Syst. Evol. Microbiol.">
        <title>The Global Catalogue of Microorganisms (GCM) 10K type strain sequencing project: providing services to taxonomists for standard genome sequencing and annotation.</title>
        <authorList>
            <consortium name="The Broad Institute Genomics Platform"/>
            <consortium name="The Broad Institute Genome Sequencing Center for Infectious Disease"/>
            <person name="Wu L."/>
            <person name="Ma J."/>
        </authorList>
    </citation>
    <scope>NUCLEOTIDE SEQUENCE [LARGE SCALE GENOMIC DNA]</scope>
    <source>
        <strain evidence="8 9">XZYJT29</strain>
    </source>
</reference>
<evidence type="ECO:0000256" key="5">
    <source>
        <dbReference type="ARBA" id="ARBA00022898"/>
    </source>
</evidence>
<dbReference type="Gene3D" id="3.40.50.1100">
    <property type="match status" value="2"/>
</dbReference>
<comment type="caution">
    <text evidence="8">The sequence shown here is derived from an EMBL/GenBank/DDBJ whole genome shotgun (WGS) entry which is preliminary data.</text>
</comment>
<sequence length="328" mass="34493">MTAHSEPLDSVLATVGETPLVRVHAAPDAVPVYAKVESFNPGASVKDRIGRYMLEAMLDRGDLAPGGTVVEPTAGNTGIGMAIAAGQLDLEAVFVVPEKFSVEKQRLMAALGAEIVTTPTDDGIPGAIDRAYDIAAERENAVVPEQFSNPLNVEAHYETTAPEVFDALDGAVGAVVAGVGTAGTLMGLARYAREQDPAIHVVAVEPEGSEFATLLGGDSDDRDYLIEGIGTHDPERNELFDPDLVDEVRQVSDRAAHAELKRLATEEGHLVGSSAGAASVAARRVAEAIDGGEIDAPADSVATVFPDSSERYLSKDIYGSFEDWSEHT</sequence>
<dbReference type="SUPFAM" id="SSF53686">
    <property type="entry name" value="Tryptophan synthase beta subunit-like PLP-dependent enzymes"/>
    <property type="match status" value="1"/>
</dbReference>
<dbReference type="RefSeq" id="WP_274324433.1">
    <property type="nucleotide sequence ID" value="NZ_CP118158.1"/>
</dbReference>
<keyword evidence="5" id="KW-0663">Pyridoxal phosphate</keyword>
<evidence type="ECO:0000259" key="7">
    <source>
        <dbReference type="Pfam" id="PF00291"/>
    </source>
</evidence>
<gene>
    <name evidence="8" type="ORF">ACFQMA_03135</name>
</gene>
<comment type="cofactor">
    <cofactor evidence="1">
        <name>pyridoxal 5'-phosphate</name>
        <dbReference type="ChEBI" id="CHEBI:597326"/>
    </cofactor>
</comment>
<keyword evidence="4" id="KW-0808">Transferase</keyword>
<dbReference type="InterPro" id="IPR050214">
    <property type="entry name" value="Cys_Synth/Cystath_Beta-Synth"/>
</dbReference>
<accession>A0ABD5XYX3</accession>
<evidence type="ECO:0000256" key="1">
    <source>
        <dbReference type="ARBA" id="ARBA00001933"/>
    </source>
</evidence>